<reference evidence="3" key="1">
    <citation type="submission" date="2017-08" db="EMBL/GenBank/DDBJ databases">
        <title>A dynamic microbial community with high functional redundancy inhabits the cold, oxic subseafloor aquifer.</title>
        <authorList>
            <person name="Tully B.J."/>
            <person name="Wheat C.G."/>
            <person name="Glazer B.T."/>
            <person name="Huber J.A."/>
        </authorList>
    </citation>
    <scope>NUCLEOTIDE SEQUENCE [LARGE SCALE GENOMIC DNA]</scope>
</reference>
<evidence type="ECO:0000256" key="1">
    <source>
        <dbReference type="SAM" id="SignalP"/>
    </source>
</evidence>
<gene>
    <name evidence="2" type="ORF">COA96_17350</name>
</gene>
<feature type="chain" id="PRO_5013105414" description="Polyketide cyclase" evidence="1">
    <location>
        <begin position="23"/>
        <end position="164"/>
    </location>
</feature>
<protein>
    <recommendedName>
        <fullName evidence="4">Polyketide cyclase</fullName>
    </recommendedName>
</protein>
<dbReference type="AlphaFoldDB" id="A0A2A5AFT4"/>
<accession>A0A2A5AFT4</accession>
<comment type="caution">
    <text evidence="2">The sequence shown here is derived from an EMBL/GenBank/DDBJ whole genome shotgun (WGS) entry which is preliminary data.</text>
</comment>
<dbReference type="Proteomes" id="UP000218327">
    <property type="component" value="Unassembled WGS sequence"/>
</dbReference>
<proteinExistence type="predicted"/>
<feature type="signal peptide" evidence="1">
    <location>
        <begin position="1"/>
        <end position="22"/>
    </location>
</feature>
<keyword evidence="1" id="KW-0732">Signal</keyword>
<dbReference type="SUPFAM" id="SSF55961">
    <property type="entry name" value="Bet v1-like"/>
    <property type="match status" value="1"/>
</dbReference>
<dbReference type="Gene3D" id="3.30.530.20">
    <property type="match status" value="1"/>
</dbReference>
<evidence type="ECO:0000313" key="3">
    <source>
        <dbReference type="Proteomes" id="UP000218327"/>
    </source>
</evidence>
<evidence type="ECO:0000313" key="2">
    <source>
        <dbReference type="EMBL" id="PCJ17941.1"/>
    </source>
</evidence>
<evidence type="ECO:0008006" key="4">
    <source>
        <dbReference type="Google" id="ProtNLM"/>
    </source>
</evidence>
<name>A0A2A5AFT4_9GAMM</name>
<dbReference type="InterPro" id="IPR023393">
    <property type="entry name" value="START-like_dom_sf"/>
</dbReference>
<dbReference type="EMBL" id="NVVJ01000103">
    <property type="protein sequence ID" value="PCJ17941.1"/>
    <property type="molecule type" value="Genomic_DNA"/>
</dbReference>
<organism evidence="2 3">
    <name type="scientific">SAR86 cluster bacterium</name>
    <dbReference type="NCBI Taxonomy" id="2030880"/>
    <lineage>
        <taxon>Bacteria</taxon>
        <taxon>Pseudomonadati</taxon>
        <taxon>Pseudomonadota</taxon>
        <taxon>Gammaproteobacteria</taxon>
        <taxon>SAR86 cluster</taxon>
    </lineage>
</organism>
<sequence length="164" mass="17843">MKRLLHTLLAVPVLLASAASFADPEYVSIDMEIDVSKSAEEVWASVGGYCDISEWLGLDCEYTSGDGDMGTVRALLGGRILEIMTAETELSYGYAQPAVEGQYYNLYHGFLEARPVSANSSKLLYTLVLDVSNLADQTAKDADVARRRGMFEGALAAMKEMAEK</sequence>